<dbReference type="EC" id="4.2.1.32" evidence="8"/>
<reference evidence="8 9" key="1">
    <citation type="submission" date="2016-08" db="EMBL/GenBank/DDBJ databases">
        <authorList>
            <person name="Seilhamer J.J."/>
        </authorList>
    </citation>
    <scope>NUCLEOTIDE SEQUENCE [LARGE SCALE GENOMIC DNA]</scope>
    <source>
        <strain evidence="8">Buetzberg</strain>
    </source>
</reference>
<dbReference type="GO" id="GO:0008730">
    <property type="term" value="F:L(+)-tartrate dehydratase activity"/>
    <property type="evidence" value="ECO:0007669"/>
    <property type="project" value="UniProtKB-EC"/>
</dbReference>
<dbReference type="PANTHER" id="PTHR30389">
    <property type="entry name" value="FUMARATE HYDRATASE-RELATED"/>
    <property type="match status" value="1"/>
</dbReference>
<name>A0A1D3L499_9EURY</name>
<sequence length="301" mass="33225">MEITEMIKDAVLEASTTFRTDQIHAYRRALDLEVNENAKWVLELLLENAEIAHKEKMPLCDDTGIPHIYMEVDEDTAIPAGFFKEIKEGVARGLRELPARPMAVRGDSIEKIEQSQGLYNDPGMLVPPSFFIDTISEDLSQYGASGNELKDGVKVHVLMLGGGPEIRAHTYKVFHKRDHRKVFGDVKTWLRSEIPMMGCTPCIPTVGIGRTHFEASSLMLKAMAYGDLNQQSELENDITEFLNSSNTGALGIGGSVTALGSFINVGPQRASGVRILCTRPCCCVEPRRSSVYISSESLDGF</sequence>
<dbReference type="STRING" id="118062.MCBB_1893"/>
<evidence type="ECO:0000256" key="2">
    <source>
        <dbReference type="ARBA" id="ARBA00022485"/>
    </source>
</evidence>
<keyword evidence="3" id="KW-0479">Metal-binding</keyword>
<dbReference type="Proteomes" id="UP000094707">
    <property type="component" value="Chromosome I"/>
</dbReference>
<dbReference type="PANTHER" id="PTHR30389:SF17">
    <property type="entry name" value="L(+)-TARTRATE DEHYDRATASE SUBUNIT ALPHA-RELATED"/>
    <property type="match status" value="1"/>
</dbReference>
<feature type="domain" description="Fe-S hydro-lyase tartrate dehydratase alpha-type catalytic" evidence="7">
    <location>
        <begin position="5"/>
        <end position="289"/>
    </location>
</feature>
<dbReference type="InterPro" id="IPR004646">
    <property type="entry name" value="Fe-S_hydro-lyase_TtdA-typ_cat"/>
</dbReference>
<keyword evidence="4" id="KW-0408">Iron</keyword>
<dbReference type="InterPro" id="IPR051208">
    <property type="entry name" value="Class-I_Fumarase/Tartrate_DH"/>
</dbReference>
<keyword evidence="2" id="KW-0004">4Fe-4S</keyword>
<evidence type="ECO:0000256" key="3">
    <source>
        <dbReference type="ARBA" id="ARBA00022723"/>
    </source>
</evidence>
<evidence type="ECO:0000256" key="1">
    <source>
        <dbReference type="ARBA" id="ARBA00008876"/>
    </source>
</evidence>
<proteinExistence type="inferred from homology"/>
<keyword evidence="5" id="KW-0411">Iron-sulfur</keyword>
<dbReference type="PATRIC" id="fig|129848.4.peg.1940"/>
<keyword evidence="6 8" id="KW-0456">Lyase</keyword>
<dbReference type="KEGG" id="mcub:MCBB_1893"/>
<keyword evidence="9" id="KW-1185">Reference proteome</keyword>
<protein>
    <submittedName>
        <fullName evidence="8">Putative L(+)-tartrate dehydratase subunit alpha</fullName>
        <ecNumber evidence="8">4.2.1.32</ecNumber>
    </submittedName>
</protein>
<dbReference type="GO" id="GO:0046872">
    <property type="term" value="F:metal ion binding"/>
    <property type="evidence" value="ECO:0007669"/>
    <property type="project" value="UniProtKB-KW"/>
</dbReference>
<dbReference type="Pfam" id="PF05681">
    <property type="entry name" value="Fumerase"/>
    <property type="match status" value="1"/>
</dbReference>
<dbReference type="OrthoDB" id="371925at2157"/>
<organism evidence="8 9">
    <name type="scientific">Methanobacterium congolense</name>
    <dbReference type="NCBI Taxonomy" id="118062"/>
    <lineage>
        <taxon>Archaea</taxon>
        <taxon>Methanobacteriati</taxon>
        <taxon>Methanobacteriota</taxon>
        <taxon>Methanomada group</taxon>
        <taxon>Methanobacteria</taxon>
        <taxon>Methanobacteriales</taxon>
        <taxon>Methanobacteriaceae</taxon>
        <taxon>Methanobacterium</taxon>
    </lineage>
</organism>
<evidence type="ECO:0000313" key="9">
    <source>
        <dbReference type="Proteomes" id="UP000094707"/>
    </source>
</evidence>
<evidence type="ECO:0000256" key="6">
    <source>
        <dbReference type="ARBA" id="ARBA00023239"/>
    </source>
</evidence>
<gene>
    <name evidence="8" type="ORF">MCBB_1893</name>
</gene>
<evidence type="ECO:0000256" key="5">
    <source>
        <dbReference type="ARBA" id="ARBA00023014"/>
    </source>
</evidence>
<dbReference type="GO" id="GO:0051539">
    <property type="term" value="F:4 iron, 4 sulfur cluster binding"/>
    <property type="evidence" value="ECO:0007669"/>
    <property type="project" value="UniProtKB-KW"/>
</dbReference>
<evidence type="ECO:0000256" key="4">
    <source>
        <dbReference type="ARBA" id="ARBA00023004"/>
    </source>
</evidence>
<dbReference type="AlphaFoldDB" id="A0A1D3L499"/>
<evidence type="ECO:0000313" key="8">
    <source>
        <dbReference type="EMBL" id="SCG86442.1"/>
    </source>
</evidence>
<evidence type="ECO:0000259" key="7">
    <source>
        <dbReference type="Pfam" id="PF05681"/>
    </source>
</evidence>
<dbReference type="RefSeq" id="WP_071907505.1">
    <property type="nucleotide sequence ID" value="NZ_LT607756.1"/>
</dbReference>
<dbReference type="EMBL" id="LT607756">
    <property type="protein sequence ID" value="SCG86442.1"/>
    <property type="molecule type" value="Genomic_DNA"/>
</dbReference>
<comment type="similarity">
    <text evidence="1">Belongs to the class-I fumarase family.</text>
</comment>
<dbReference type="GeneID" id="30412732"/>
<accession>A0A1D3L499</accession>